<proteinExistence type="predicted"/>
<evidence type="ECO:0000313" key="3">
    <source>
        <dbReference type="Proteomes" id="UP000483004"/>
    </source>
</evidence>
<reference evidence="2 3" key="1">
    <citation type="submission" date="2019-09" db="EMBL/GenBank/DDBJ databases">
        <title>Actinomadura physcomitrii sp. nov., a novel actinomycete isolated from moss [Physcomitrium sphaericum (Ludw) Fuernr].</title>
        <authorList>
            <person name="Liu C."/>
            <person name="Zhuang X."/>
        </authorList>
    </citation>
    <scope>NUCLEOTIDE SEQUENCE [LARGE SCALE GENOMIC DNA]</scope>
    <source>
        <strain evidence="2 3">CYP1-1B</strain>
    </source>
</reference>
<accession>A0A6L3W4X2</accession>
<dbReference type="RefSeq" id="WP_151538258.1">
    <property type="nucleotide sequence ID" value="NZ_WBMR01000004.1"/>
</dbReference>
<comment type="caution">
    <text evidence="2">The sequence shown here is derived from an EMBL/GenBank/DDBJ whole genome shotgun (WGS) entry which is preliminary data.</text>
</comment>
<dbReference type="AlphaFoldDB" id="A0A6L3W4X2"/>
<name>A0A6L3W4X2_9ACTN</name>
<gene>
    <name evidence="2" type="ORF">F9B16_03035</name>
</gene>
<dbReference type="Proteomes" id="UP000483004">
    <property type="component" value="Unassembled WGS sequence"/>
</dbReference>
<dbReference type="OrthoDB" id="3466323at2"/>
<feature type="compositionally biased region" description="Basic and acidic residues" evidence="1">
    <location>
        <begin position="141"/>
        <end position="158"/>
    </location>
</feature>
<dbReference type="EMBL" id="WBMR01000004">
    <property type="protein sequence ID" value="KAB2388664.1"/>
    <property type="molecule type" value="Genomic_DNA"/>
</dbReference>
<organism evidence="2 3">
    <name type="scientific">Actinomadura montaniterrae</name>
    <dbReference type="NCBI Taxonomy" id="1803903"/>
    <lineage>
        <taxon>Bacteria</taxon>
        <taxon>Bacillati</taxon>
        <taxon>Actinomycetota</taxon>
        <taxon>Actinomycetes</taxon>
        <taxon>Streptosporangiales</taxon>
        <taxon>Thermomonosporaceae</taxon>
        <taxon>Actinomadura</taxon>
    </lineage>
</organism>
<sequence>MTDHETPADERTELLAGELFDRARALAQHIQDSPGLMRPEAVRTITGNLTQVAFRLAQIAEELDAFLNRELDAGRLGHHRGDDPVPTVLKAHDALARATEQSMDLGVSFRRASRTLDVIHGTEDAASAQQKAVDGQSPADQRAEARTTEIESASKDFPHPIGDVLSSTPTPPTPAEHRPSLKPPPPRREM</sequence>
<keyword evidence="3" id="KW-1185">Reference proteome</keyword>
<evidence type="ECO:0000256" key="1">
    <source>
        <dbReference type="SAM" id="MobiDB-lite"/>
    </source>
</evidence>
<evidence type="ECO:0000313" key="2">
    <source>
        <dbReference type="EMBL" id="KAB2388664.1"/>
    </source>
</evidence>
<protein>
    <submittedName>
        <fullName evidence="2">Uncharacterized protein</fullName>
    </submittedName>
</protein>
<feature type="region of interest" description="Disordered" evidence="1">
    <location>
        <begin position="125"/>
        <end position="190"/>
    </location>
</feature>